<feature type="signal peptide" evidence="1">
    <location>
        <begin position="1"/>
        <end position="24"/>
    </location>
</feature>
<reference evidence="2 3" key="1">
    <citation type="submission" date="2021-02" db="EMBL/GenBank/DDBJ databases">
        <title>Whole genome sequencing of Streptomyces actuosus VRA1.</title>
        <authorList>
            <person name="Sen G."/>
            <person name="Sen A."/>
        </authorList>
    </citation>
    <scope>NUCLEOTIDE SEQUENCE [LARGE SCALE GENOMIC DNA]</scope>
    <source>
        <strain evidence="2 3">VRA1</strain>
    </source>
</reference>
<comment type="caution">
    <text evidence="2">The sequence shown here is derived from an EMBL/GenBank/DDBJ whole genome shotgun (WGS) entry which is preliminary data.</text>
</comment>
<sequence length="50" mass="5022">MFRTVRRLVAAPVVAVALSTAALAGAGVIGWDSEPANVSLAVAGDVIGWD</sequence>
<organism evidence="2 3">
    <name type="scientific">Streptomyces actuosus</name>
    <dbReference type="NCBI Taxonomy" id="1885"/>
    <lineage>
        <taxon>Bacteria</taxon>
        <taxon>Bacillati</taxon>
        <taxon>Actinomycetota</taxon>
        <taxon>Actinomycetes</taxon>
        <taxon>Kitasatosporales</taxon>
        <taxon>Streptomycetaceae</taxon>
        <taxon>Streptomyces</taxon>
    </lineage>
</organism>
<name>A0ABS2VWE7_STRAS</name>
<dbReference type="Proteomes" id="UP000788262">
    <property type="component" value="Unassembled WGS sequence"/>
</dbReference>
<gene>
    <name evidence="2" type="ORF">JS756_25725</name>
</gene>
<keyword evidence="1" id="KW-0732">Signal</keyword>
<dbReference type="RefSeq" id="WP_205385570.1">
    <property type="nucleotide sequence ID" value="NZ_JAFFZS010000025.1"/>
</dbReference>
<evidence type="ECO:0000256" key="1">
    <source>
        <dbReference type="SAM" id="SignalP"/>
    </source>
</evidence>
<protein>
    <submittedName>
        <fullName evidence="2">Uncharacterized protein</fullName>
    </submittedName>
</protein>
<accession>A0ABS2VWE7</accession>
<dbReference type="EMBL" id="JAFFZS010000025">
    <property type="protein sequence ID" value="MBN0047443.1"/>
    <property type="molecule type" value="Genomic_DNA"/>
</dbReference>
<evidence type="ECO:0000313" key="2">
    <source>
        <dbReference type="EMBL" id="MBN0047443.1"/>
    </source>
</evidence>
<feature type="chain" id="PRO_5047369131" evidence="1">
    <location>
        <begin position="25"/>
        <end position="50"/>
    </location>
</feature>
<keyword evidence="3" id="KW-1185">Reference proteome</keyword>
<evidence type="ECO:0000313" key="3">
    <source>
        <dbReference type="Proteomes" id="UP000788262"/>
    </source>
</evidence>
<proteinExistence type="predicted"/>